<evidence type="ECO:0000256" key="1">
    <source>
        <dbReference type="SAM" id="MobiDB-lite"/>
    </source>
</evidence>
<feature type="region of interest" description="Disordered" evidence="1">
    <location>
        <begin position="77"/>
        <end position="100"/>
    </location>
</feature>
<dbReference type="HOGENOM" id="CLU_2305778_0_0_1"/>
<feature type="transmembrane region" description="Helical" evidence="2">
    <location>
        <begin position="15"/>
        <end position="36"/>
    </location>
</feature>
<accession>A0A0D2EW57</accession>
<dbReference type="EMBL" id="KN846986">
    <property type="protein sequence ID" value="KIW94041.1"/>
    <property type="molecule type" value="Genomic_DNA"/>
</dbReference>
<dbReference type="GeneID" id="27698285"/>
<reference evidence="3" key="1">
    <citation type="submission" date="2015-01" db="EMBL/GenBank/DDBJ databases">
        <title>The Genome Sequence of Cladophialophora bantiana CBS 173.52.</title>
        <authorList>
            <consortium name="The Broad Institute Genomics Platform"/>
            <person name="Cuomo C."/>
            <person name="de Hoog S."/>
            <person name="Gorbushina A."/>
            <person name="Stielow B."/>
            <person name="Teixiera M."/>
            <person name="Abouelleil A."/>
            <person name="Chapman S.B."/>
            <person name="Priest M."/>
            <person name="Young S.K."/>
            <person name="Wortman J."/>
            <person name="Nusbaum C."/>
            <person name="Birren B."/>
        </authorList>
    </citation>
    <scope>NUCLEOTIDE SEQUENCE [LARGE SCALE GENOMIC DNA]</scope>
    <source>
        <strain evidence="3">CBS 173.52</strain>
    </source>
</reference>
<proteinExistence type="predicted"/>
<dbReference type="Proteomes" id="UP000053789">
    <property type="component" value="Unassembled WGS sequence"/>
</dbReference>
<organism evidence="3 4">
    <name type="scientific">Cladophialophora bantiana (strain ATCC 10958 / CBS 173.52 / CDC B-1940 / NIH 8579)</name>
    <name type="common">Xylohypha bantiana</name>
    <dbReference type="NCBI Taxonomy" id="1442370"/>
    <lineage>
        <taxon>Eukaryota</taxon>
        <taxon>Fungi</taxon>
        <taxon>Dikarya</taxon>
        <taxon>Ascomycota</taxon>
        <taxon>Pezizomycotina</taxon>
        <taxon>Eurotiomycetes</taxon>
        <taxon>Chaetothyriomycetidae</taxon>
        <taxon>Chaetothyriales</taxon>
        <taxon>Herpotrichiellaceae</taxon>
        <taxon>Cladophialophora</taxon>
    </lineage>
</organism>
<dbReference type="RefSeq" id="XP_016620710.1">
    <property type="nucleotide sequence ID" value="XM_016763097.1"/>
</dbReference>
<evidence type="ECO:0000313" key="3">
    <source>
        <dbReference type="EMBL" id="KIW94041.1"/>
    </source>
</evidence>
<keyword evidence="4" id="KW-1185">Reference proteome</keyword>
<gene>
    <name evidence="3" type="ORF">Z519_05357</name>
</gene>
<keyword evidence="2" id="KW-0812">Transmembrane</keyword>
<keyword evidence="2" id="KW-0472">Membrane</keyword>
<sequence>MSEPYSTETVVPLRGLYLGFVVTLSSGLAAAMEYLYQRANELQGEGKALIRNFVASDLGNTKYLLWRYMRLAPFYNPRRPNGLSGTDSFLQDPDNYLTYP</sequence>
<keyword evidence="2" id="KW-1133">Transmembrane helix</keyword>
<dbReference type="AlphaFoldDB" id="A0A0D2EW57"/>
<dbReference type="OrthoDB" id="10345562at2759"/>
<evidence type="ECO:0000256" key="2">
    <source>
        <dbReference type="SAM" id="Phobius"/>
    </source>
</evidence>
<evidence type="ECO:0000313" key="4">
    <source>
        <dbReference type="Proteomes" id="UP000053789"/>
    </source>
</evidence>
<name>A0A0D2EW57_CLAB1</name>
<protein>
    <submittedName>
        <fullName evidence="3">Uncharacterized protein</fullName>
    </submittedName>
</protein>